<protein>
    <submittedName>
        <fullName evidence="1">GtrA family protein</fullName>
    </submittedName>
</protein>
<sequence>MKPLLPSNPGTDREARRVGRTRTERDDAGRPPAPPGPLASFARFVLFGGGVGVASSCAVALLAQLMPWAVANALITVASTVLCTELHARFTFGAGRRAGWRQHLLSAGSASAAYAVTTVAMLILHVVQPSAGMLSEQAVYLSASGLAGIGRFLVLRLYVFTIVRNQATGRVKGPAPLQKANVTMSPSIPAPALPRDLPLRRTMADSRSS</sequence>
<name>A0ACD4ZMF6_9ACTN</name>
<evidence type="ECO:0000313" key="1">
    <source>
        <dbReference type="EMBL" id="WSB99563.1"/>
    </source>
</evidence>
<dbReference type="EMBL" id="CP109109">
    <property type="protein sequence ID" value="WSB99563.1"/>
    <property type="molecule type" value="Genomic_DNA"/>
</dbReference>
<reference evidence="1" key="1">
    <citation type="submission" date="2022-10" db="EMBL/GenBank/DDBJ databases">
        <title>The complete genomes of actinobacterial strains from the NBC collection.</title>
        <authorList>
            <person name="Joergensen T.S."/>
            <person name="Alvarez Arevalo M."/>
            <person name="Sterndorff E.B."/>
            <person name="Faurdal D."/>
            <person name="Vuksanovic O."/>
            <person name="Mourched A.-S."/>
            <person name="Charusanti P."/>
            <person name="Shaw S."/>
            <person name="Blin K."/>
            <person name="Weber T."/>
        </authorList>
    </citation>
    <scope>NUCLEOTIDE SEQUENCE</scope>
    <source>
        <strain evidence="1">NBC 01771</strain>
    </source>
</reference>
<evidence type="ECO:0000313" key="2">
    <source>
        <dbReference type="Proteomes" id="UP001348369"/>
    </source>
</evidence>
<organism evidence="1 2">
    <name type="scientific">Streptomyces scopuliridis</name>
    <dbReference type="NCBI Taxonomy" id="452529"/>
    <lineage>
        <taxon>Bacteria</taxon>
        <taxon>Bacillati</taxon>
        <taxon>Actinomycetota</taxon>
        <taxon>Actinomycetes</taxon>
        <taxon>Kitasatosporales</taxon>
        <taxon>Streptomycetaceae</taxon>
        <taxon>Streptomyces</taxon>
    </lineage>
</organism>
<accession>A0ACD4ZMF6</accession>
<dbReference type="Proteomes" id="UP001348369">
    <property type="component" value="Chromosome"/>
</dbReference>
<gene>
    <name evidence="1" type="ORF">OG835_22870</name>
</gene>
<proteinExistence type="predicted"/>
<keyword evidence="2" id="KW-1185">Reference proteome</keyword>